<gene>
    <name evidence="1" type="ORF">STAS_17556</name>
</gene>
<keyword evidence="2" id="KW-1185">Reference proteome</keyword>
<dbReference type="AlphaFoldDB" id="A0A5A7Q9W3"/>
<reference evidence="2" key="1">
    <citation type="journal article" date="2019" name="Curr. Biol.">
        <title>Genome Sequence of Striga asiatica Provides Insight into the Evolution of Plant Parasitism.</title>
        <authorList>
            <person name="Yoshida S."/>
            <person name="Kim S."/>
            <person name="Wafula E.K."/>
            <person name="Tanskanen J."/>
            <person name="Kim Y.M."/>
            <person name="Honaas L."/>
            <person name="Yang Z."/>
            <person name="Spallek T."/>
            <person name="Conn C.E."/>
            <person name="Ichihashi Y."/>
            <person name="Cheong K."/>
            <person name="Cui S."/>
            <person name="Der J.P."/>
            <person name="Gundlach H."/>
            <person name="Jiao Y."/>
            <person name="Hori C."/>
            <person name="Ishida J.K."/>
            <person name="Kasahara H."/>
            <person name="Kiba T."/>
            <person name="Kim M.S."/>
            <person name="Koo N."/>
            <person name="Laohavisit A."/>
            <person name="Lee Y.H."/>
            <person name="Lumba S."/>
            <person name="McCourt P."/>
            <person name="Mortimer J.C."/>
            <person name="Mutuku J.M."/>
            <person name="Nomura T."/>
            <person name="Sasaki-Sekimoto Y."/>
            <person name="Seto Y."/>
            <person name="Wang Y."/>
            <person name="Wakatake T."/>
            <person name="Sakakibara H."/>
            <person name="Demura T."/>
            <person name="Yamaguchi S."/>
            <person name="Yoneyama K."/>
            <person name="Manabe R.I."/>
            <person name="Nelson D.C."/>
            <person name="Schulman A.H."/>
            <person name="Timko M.P."/>
            <person name="dePamphilis C.W."/>
            <person name="Choi D."/>
            <person name="Shirasu K."/>
        </authorList>
    </citation>
    <scope>NUCLEOTIDE SEQUENCE [LARGE SCALE GENOMIC DNA]</scope>
    <source>
        <strain evidence="2">cv. UVA1</strain>
    </source>
</reference>
<protein>
    <submittedName>
        <fullName evidence="1">Cytochrome P450</fullName>
    </submittedName>
</protein>
<dbReference type="OrthoDB" id="10625498at2759"/>
<accession>A0A5A7Q9W3</accession>
<name>A0A5A7Q9W3_STRAF</name>
<dbReference type="EMBL" id="BKCP01005983">
    <property type="protein sequence ID" value="GER40861.1"/>
    <property type="molecule type" value="Genomic_DNA"/>
</dbReference>
<evidence type="ECO:0000313" key="2">
    <source>
        <dbReference type="Proteomes" id="UP000325081"/>
    </source>
</evidence>
<dbReference type="Proteomes" id="UP000325081">
    <property type="component" value="Unassembled WGS sequence"/>
</dbReference>
<sequence length="138" mass="16233">MENIWIQWKWDETTKAMMGDITQPRIMRCSLYCTNELFEKQQWIMSLSLNVLPNPALFMALNCFILIKTALSIGLSDASPSSLSHGCSDQLINQHFLNEIFGTIRYRRPWGRLEINMTRQNFLKYAFLRLWKRKALIG</sequence>
<evidence type="ECO:0000313" key="1">
    <source>
        <dbReference type="EMBL" id="GER40861.1"/>
    </source>
</evidence>
<organism evidence="1 2">
    <name type="scientific">Striga asiatica</name>
    <name type="common">Asiatic witchweed</name>
    <name type="synonym">Buchnera asiatica</name>
    <dbReference type="NCBI Taxonomy" id="4170"/>
    <lineage>
        <taxon>Eukaryota</taxon>
        <taxon>Viridiplantae</taxon>
        <taxon>Streptophyta</taxon>
        <taxon>Embryophyta</taxon>
        <taxon>Tracheophyta</taxon>
        <taxon>Spermatophyta</taxon>
        <taxon>Magnoliopsida</taxon>
        <taxon>eudicotyledons</taxon>
        <taxon>Gunneridae</taxon>
        <taxon>Pentapetalae</taxon>
        <taxon>asterids</taxon>
        <taxon>lamiids</taxon>
        <taxon>Lamiales</taxon>
        <taxon>Orobanchaceae</taxon>
        <taxon>Buchnereae</taxon>
        <taxon>Striga</taxon>
    </lineage>
</organism>
<proteinExistence type="predicted"/>
<comment type="caution">
    <text evidence="1">The sequence shown here is derived from an EMBL/GenBank/DDBJ whole genome shotgun (WGS) entry which is preliminary data.</text>
</comment>